<evidence type="ECO:0000256" key="8">
    <source>
        <dbReference type="ARBA" id="ARBA00023136"/>
    </source>
</evidence>
<dbReference type="GO" id="GO:0031902">
    <property type="term" value="C:late endosome membrane"/>
    <property type="evidence" value="ECO:0007669"/>
    <property type="project" value="TreeGrafter"/>
</dbReference>
<dbReference type="GO" id="GO:0006906">
    <property type="term" value="P:vesicle fusion"/>
    <property type="evidence" value="ECO:0007669"/>
    <property type="project" value="TreeGrafter"/>
</dbReference>
<dbReference type="GO" id="GO:0005789">
    <property type="term" value="C:endoplasmic reticulum membrane"/>
    <property type="evidence" value="ECO:0007669"/>
    <property type="project" value="UniProtKB-SubCell"/>
</dbReference>
<evidence type="ECO:0000313" key="16">
    <source>
        <dbReference type="Proteomes" id="UP000076842"/>
    </source>
</evidence>
<dbReference type="InterPro" id="IPR027027">
    <property type="entry name" value="GOSR2/Membrin/Bos1"/>
</dbReference>
<organism evidence="15 16">
    <name type="scientific">Calocera cornea HHB12733</name>
    <dbReference type="NCBI Taxonomy" id="1353952"/>
    <lineage>
        <taxon>Eukaryota</taxon>
        <taxon>Fungi</taxon>
        <taxon>Dikarya</taxon>
        <taxon>Basidiomycota</taxon>
        <taxon>Agaricomycotina</taxon>
        <taxon>Dacrymycetes</taxon>
        <taxon>Dacrymycetales</taxon>
        <taxon>Dacrymycetaceae</taxon>
        <taxon>Calocera</taxon>
    </lineage>
</organism>
<dbReference type="Proteomes" id="UP000076842">
    <property type="component" value="Unassembled WGS sequence"/>
</dbReference>
<keyword evidence="12" id="KW-0175">Coiled coil</keyword>
<gene>
    <name evidence="15" type="ORF">CALCODRAFT_439033</name>
</gene>
<evidence type="ECO:0000313" key="15">
    <source>
        <dbReference type="EMBL" id="KZT54212.1"/>
    </source>
</evidence>
<evidence type="ECO:0000256" key="1">
    <source>
        <dbReference type="ARBA" id="ARBA00004163"/>
    </source>
</evidence>
<name>A0A165E6L9_9BASI</name>
<dbReference type="OrthoDB" id="158360at2759"/>
<dbReference type="STRING" id="1353952.A0A165E6L9"/>
<dbReference type="PANTHER" id="PTHR21230">
    <property type="entry name" value="VESICLE TRANSPORT V-SNARE PROTEIN VTI1-RELATED"/>
    <property type="match status" value="1"/>
</dbReference>
<keyword evidence="7" id="KW-0333">Golgi apparatus</keyword>
<evidence type="ECO:0000256" key="3">
    <source>
        <dbReference type="ARBA" id="ARBA00022448"/>
    </source>
</evidence>
<dbReference type="GO" id="GO:0015031">
    <property type="term" value="P:protein transport"/>
    <property type="evidence" value="ECO:0007669"/>
    <property type="project" value="UniProtKB-KW"/>
</dbReference>
<comment type="similarity">
    <text evidence="9 11">Belongs to the BOS1 family.</text>
</comment>
<dbReference type="GO" id="GO:0006888">
    <property type="term" value="P:endoplasmic reticulum to Golgi vesicle-mediated transport"/>
    <property type="evidence" value="ECO:0007669"/>
    <property type="project" value="TreeGrafter"/>
</dbReference>
<evidence type="ECO:0000256" key="14">
    <source>
        <dbReference type="SAM" id="Phobius"/>
    </source>
</evidence>
<feature type="coiled-coil region" evidence="12">
    <location>
        <begin position="69"/>
        <end position="96"/>
    </location>
</feature>
<dbReference type="GO" id="GO:0012507">
    <property type="term" value="C:ER to Golgi transport vesicle membrane"/>
    <property type="evidence" value="ECO:0007669"/>
    <property type="project" value="TreeGrafter"/>
</dbReference>
<proteinExistence type="inferred from homology"/>
<keyword evidence="16" id="KW-1185">Reference proteome</keyword>
<protein>
    <recommendedName>
        <fullName evidence="10 11">Protein transport protein BOS1</fullName>
    </recommendedName>
</protein>
<accession>A0A165E6L9</accession>
<evidence type="ECO:0000256" key="9">
    <source>
        <dbReference type="ARBA" id="ARBA00037983"/>
    </source>
</evidence>
<dbReference type="PIRSF" id="PIRSF028865">
    <property type="entry name" value="Membrin-2"/>
    <property type="match status" value="1"/>
</dbReference>
<keyword evidence="5 11" id="KW-0653">Protein transport</keyword>
<dbReference type="Pfam" id="PF12352">
    <property type="entry name" value="V-SNARE_C"/>
    <property type="match status" value="1"/>
</dbReference>
<keyword evidence="8 11" id="KW-0472">Membrane</keyword>
<dbReference type="CDD" id="cd15863">
    <property type="entry name" value="SNARE_GS27"/>
    <property type="match status" value="1"/>
</dbReference>
<keyword evidence="4 14" id="KW-0812">Transmembrane</keyword>
<keyword evidence="3 11" id="KW-0813">Transport</keyword>
<evidence type="ECO:0000256" key="11">
    <source>
        <dbReference type="PIRNR" id="PIRNR028865"/>
    </source>
</evidence>
<sequence>MNSLYTLGLRQTSAIQADLDKMRAGDASSSLQGQISASLAALSRTMDDYDSMAKREMIAAKQEKAYSRVHKFRQEHAELRSQFDALKKEAANAKLRENRSELFGSTTSIPLSPGVGPSSMTARQRSFAAGPSQPQTGMEESPFSLRPAVESSTSFRESHALREQSFLESTESQLDQFLMQGKEVLDNLVDQKNLLKGTRKRLLDAANTLGLSRDVISWVERRTTQDLVIFVVGAIFTLVCFYYIWRWFG</sequence>
<evidence type="ECO:0000256" key="6">
    <source>
        <dbReference type="ARBA" id="ARBA00022989"/>
    </source>
</evidence>
<dbReference type="GO" id="GO:0000139">
    <property type="term" value="C:Golgi membrane"/>
    <property type="evidence" value="ECO:0007669"/>
    <property type="project" value="UniProtKB-SubCell"/>
</dbReference>
<dbReference type="EMBL" id="KV424019">
    <property type="protein sequence ID" value="KZT54212.1"/>
    <property type="molecule type" value="Genomic_DNA"/>
</dbReference>
<evidence type="ECO:0000256" key="5">
    <source>
        <dbReference type="ARBA" id="ARBA00022927"/>
    </source>
</evidence>
<evidence type="ECO:0000256" key="7">
    <source>
        <dbReference type="ARBA" id="ARBA00023034"/>
    </source>
</evidence>
<dbReference type="AlphaFoldDB" id="A0A165E6L9"/>
<dbReference type="GO" id="GO:0000149">
    <property type="term" value="F:SNARE binding"/>
    <property type="evidence" value="ECO:0007669"/>
    <property type="project" value="TreeGrafter"/>
</dbReference>
<comment type="function">
    <text evidence="11">SNARE required for protein transport between the ER and the Golgi complex.</text>
</comment>
<dbReference type="GO" id="GO:0031201">
    <property type="term" value="C:SNARE complex"/>
    <property type="evidence" value="ECO:0007669"/>
    <property type="project" value="TreeGrafter"/>
</dbReference>
<dbReference type="PANTHER" id="PTHR21230:SF1">
    <property type="entry name" value="GOLGI SNAP RECEPTOR COMPLEX MEMBER 2"/>
    <property type="match status" value="1"/>
</dbReference>
<evidence type="ECO:0000256" key="13">
    <source>
        <dbReference type="SAM" id="MobiDB-lite"/>
    </source>
</evidence>
<dbReference type="GO" id="GO:0005484">
    <property type="term" value="F:SNAP receptor activity"/>
    <property type="evidence" value="ECO:0007669"/>
    <property type="project" value="InterPro"/>
</dbReference>
<dbReference type="FunCoup" id="A0A165E6L9">
    <property type="interactions" value="561"/>
</dbReference>
<evidence type="ECO:0000256" key="10">
    <source>
        <dbReference type="ARBA" id="ARBA00040957"/>
    </source>
</evidence>
<comment type="subcellular location">
    <subcellularLocation>
        <location evidence="1">Endoplasmic reticulum membrane</location>
        <topology evidence="1">Single-pass type IV membrane protein</topology>
    </subcellularLocation>
    <subcellularLocation>
        <location evidence="2">Golgi apparatus membrane</location>
        <topology evidence="2">Single-pass type IV membrane protein</topology>
    </subcellularLocation>
</comment>
<evidence type="ECO:0000256" key="12">
    <source>
        <dbReference type="SAM" id="Coils"/>
    </source>
</evidence>
<keyword evidence="6 14" id="KW-1133">Transmembrane helix</keyword>
<reference evidence="15 16" key="1">
    <citation type="journal article" date="2016" name="Mol. Biol. Evol.">
        <title>Comparative Genomics of Early-Diverging Mushroom-Forming Fungi Provides Insights into the Origins of Lignocellulose Decay Capabilities.</title>
        <authorList>
            <person name="Nagy L.G."/>
            <person name="Riley R."/>
            <person name="Tritt A."/>
            <person name="Adam C."/>
            <person name="Daum C."/>
            <person name="Floudas D."/>
            <person name="Sun H."/>
            <person name="Yadav J.S."/>
            <person name="Pangilinan J."/>
            <person name="Larsson K.H."/>
            <person name="Matsuura K."/>
            <person name="Barry K."/>
            <person name="Labutti K."/>
            <person name="Kuo R."/>
            <person name="Ohm R.A."/>
            <person name="Bhattacharya S.S."/>
            <person name="Shirouzu T."/>
            <person name="Yoshinaga Y."/>
            <person name="Martin F.M."/>
            <person name="Grigoriev I.V."/>
            <person name="Hibbett D.S."/>
        </authorList>
    </citation>
    <scope>NUCLEOTIDE SEQUENCE [LARGE SCALE GENOMIC DNA]</scope>
    <source>
        <strain evidence="15 16">HHB12733</strain>
    </source>
</reference>
<evidence type="ECO:0000256" key="2">
    <source>
        <dbReference type="ARBA" id="ARBA00004409"/>
    </source>
</evidence>
<evidence type="ECO:0000256" key="4">
    <source>
        <dbReference type="ARBA" id="ARBA00022692"/>
    </source>
</evidence>
<feature type="region of interest" description="Disordered" evidence="13">
    <location>
        <begin position="104"/>
        <end position="146"/>
    </location>
</feature>
<feature type="transmembrane region" description="Helical" evidence="14">
    <location>
        <begin position="227"/>
        <end position="245"/>
    </location>
</feature>
<dbReference type="InParanoid" id="A0A165E6L9"/>